<feature type="signal peptide" evidence="2">
    <location>
        <begin position="1"/>
        <end position="21"/>
    </location>
</feature>
<dbReference type="PROSITE" id="PS51257">
    <property type="entry name" value="PROKAR_LIPOPROTEIN"/>
    <property type="match status" value="1"/>
</dbReference>
<comment type="caution">
    <text evidence="3">The sequence shown here is derived from an EMBL/GenBank/DDBJ whole genome shotgun (WGS) entry which is preliminary data.</text>
</comment>
<keyword evidence="1" id="KW-0175">Coiled coil</keyword>
<evidence type="ECO:0000256" key="1">
    <source>
        <dbReference type="SAM" id="Coils"/>
    </source>
</evidence>
<reference evidence="3 4" key="1">
    <citation type="submission" date="2019-07" db="EMBL/GenBank/DDBJ databases">
        <title>Whole genome shotgun sequence of Cerasibacillus quisquiliarum NBRC 102429.</title>
        <authorList>
            <person name="Hosoyama A."/>
            <person name="Uohara A."/>
            <person name="Ohji S."/>
            <person name="Ichikawa N."/>
        </authorList>
    </citation>
    <scope>NUCLEOTIDE SEQUENCE [LARGE SCALE GENOMIC DNA]</scope>
    <source>
        <strain evidence="3 4">NBRC 102429</strain>
    </source>
</reference>
<keyword evidence="4" id="KW-1185">Reference proteome</keyword>
<protein>
    <recommendedName>
        <fullName evidence="5">Lipoprotein</fullName>
    </recommendedName>
</protein>
<keyword evidence="2" id="KW-0732">Signal</keyword>
<evidence type="ECO:0000256" key="2">
    <source>
        <dbReference type="SAM" id="SignalP"/>
    </source>
</evidence>
<evidence type="ECO:0000313" key="4">
    <source>
        <dbReference type="Proteomes" id="UP000321491"/>
    </source>
</evidence>
<organism evidence="3 4">
    <name type="scientific">Cerasibacillus quisquiliarum</name>
    <dbReference type="NCBI Taxonomy" id="227865"/>
    <lineage>
        <taxon>Bacteria</taxon>
        <taxon>Bacillati</taxon>
        <taxon>Bacillota</taxon>
        <taxon>Bacilli</taxon>
        <taxon>Bacillales</taxon>
        <taxon>Bacillaceae</taxon>
        <taxon>Cerasibacillus</taxon>
    </lineage>
</organism>
<sequence>MKKVSLAMMTVLLFLSGCIQIVSSKKQEAIVDFVNEEVGQIAAIEEEAKQHLQGVLGDQSATDDDLYDVYVNNVIPLYKEALEKGKKIEPAIDELNEPHEILVSALESYLDAFETQVKAIEENDDRLTEKALLLEQEYVDLVDEYHKKMEELAKEHSVDYEANQNE</sequence>
<feature type="coiled-coil region" evidence="1">
    <location>
        <begin position="103"/>
        <end position="155"/>
    </location>
</feature>
<dbReference type="AlphaFoldDB" id="A0A511UY40"/>
<proteinExistence type="predicted"/>
<evidence type="ECO:0000313" key="3">
    <source>
        <dbReference type="EMBL" id="GEN31540.1"/>
    </source>
</evidence>
<dbReference type="Proteomes" id="UP000321491">
    <property type="component" value="Unassembled WGS sequence"/>
</dbReference>
<dbReference type="RefSeq" id="WP_146937828.1">
    <property type="nucleotide sequence ID" value="NZ_BJXW01000019.1"/>
</dbReference>
<accession>A0A511UY40</accession>
<name>A0A511UY40_9BACI</name>
<dbReference type="EMBL" id="BJXW01000019">
    <property type="protein sequence ID" value="GEN31540.1"/>
    <property type="molecule type" value="Genomic_DNA"/>
</dbReference>
<gene>
    <name evidence="3" type="ORF">CQU01_17780</name>
</gene>
<feature type="chain" id="PRO_5039670964" description="Lipoprotein" evidence="2">
    <location>
        <begin position="22"/>
        <end position="166"/>
    </location>
</feature>
<evidence type="ECO:0008006" key="5">
    <source>
        <dbReference type="Google" id="ProtNLM"/>
    </source>
</evidence>